<comment type="catalytic activity">
    <reaction evidence="2">
        <text>[protein]-peptidylproline (omega=180) = [protein]-peptidylproline (omega=0)</text>
        <dbReference type="Rhea" id="RHEA:16237"/>
        <dbReference type="Rhea" id="RHEA-COMP:10747"/>
        <dbReference type="Rhea" id="RHEA-COMP:10748"/>
        <dbReference type="ChEBI" id="CHEBI:83833"/>
        <dbReference type="ChEBI" id="CHEBI:83834"/>
        <dbReference type="EC" id="5.2.1.8"/>
    </reaction>
</comment>
<evidence type="ECO:0000256" key="1">
    <source>
        <dbReference type="ARBA" id="ARBA00007365"/>
    </source>
</evidence>
<dbReference type="GO" id="GO:0005886">
    <property type="term" value="C:plasma membrane"/>
    <property type="evidence" value="ECO:0007669"/>
    <property type="project" value="TreeGrafter"/>
</dbReference>
<comment type="function">
    <text evidence="2">PPIases accelerate the folding of proteins. It catalyzes the cis-trans isomerization of proline imidic peptide bonds in oligopeptides.</text>
</comment>
<comment type="caution">
    <text evidence="4">The sequence shown here is derived from an EMBL/GenBank/DDBJ whole genome shotgun (WGS) entry which is preliminary data.</text>
</comment>
<dbReference type="PANTHER" id="PTHR11071">
    <property type="entry name" value="PEPTIDYL-PROLYL CIS-TRANS ISOMERASE"/>
    <property type="match status" value="1"/>
</dbReference>
<dbReference type="GO" id="GO:0003755">
    <property type="term" value="F:peptidyl-prolyl cis-trans isomerase activity"/>
    <property type="evidence" value="ECO:0007669"/>
    <property type="project" value="UniProtKB-UniRule"/>
</dbReference>
<evidence type="ECO:0000259" key="3">
    <source>
        <dbReference type="PROSITE" id="PS50072"/>
    </source>
</evidence>
<dbReference type="EMBL" id="JANJYI010000004">
    <property type="protein sequence ID" value="KAK2653032.1"/>
    <property type="molecule type" value="Genomic_DNA"/>
</dbReference>
<comment type="similarity">
    <text evidence="1 2">Belongs to the cyclophilin-type PPIase family.</text>
</comment>
<dbReference type="PRINTS" id="PR00153">
    <property type="entry name" value="CSAPPISMRASE"/>
</dbReference>
<reference evidence="4" key="1">
    <citation type="journal article" date="2023" name="Plant J.">
        <title>Genome sequences and population genomics provide insights into the demographic history, inbreeding, and mutation load of two 'living fossil' tree species of Dipteronia.</title>
        <authorList>
            <person name="Feng Y."/>
            <person name="Comes H.P."/>
            <person name="Chen J."/>
            <person name="Zhu S."/>
            <person name="Lu R."/>
            <person name="Zhang X."/>
            <person name="Li P."/>
            <person name="Qiu J."/>
            <person name="Olsen K.M."/>
            <person name="Qiu Y."/>
        </authorList>
    </citation>
    <scope>NUCLEOTIDE SEQUENCE</scope>
    <source>
        <strain evidence="4">KIB01</strain>
    </source>
</reference>
<evidence type="ECO:0000313" key="5">
    <source>
        <dbReference type="Proteomes" id="UP001280121"/>
    </source>
</evidence>
<dbReference type="InterPro" id="IPR029000">
    <property type="entry name" value="Cyclophilin-like_dom_sf"/>
</dbReference>
<keyword evidence="5" id="KW-1185">Reference proteome</keyword>
<keyword evidence="2" id="KW-0413">Isomerase</keyword>
<name>A0AAD9X5F2_9ROSI</name>
<evidence type="ECO:0000313" key="4">
    <source>
        <dbReference type="EMBL" id="KAK2653032.1"/>
    </source>
</evidence>
<dbReference type="Pfam" id="PF00160">
    <property type="entry name" value="Pro_isomerase"/>
    <property type="match status" value="1"/>
</dbReference>
<keyword evidence="2" id="KW-0697">Rotamase</keyword>
<dbReference type="GO" id="GO:0005829">
    <property type="term" value="C:cytosol"/>
    <property type="evidence" value="ECO:0007669"/>
    <property type="project" value="TreeGrafter"/>
</dbReference>
<feature type="domain" description="PPIase cyclophilin-type" evidence="3">
    <location>
        <begin position="67"/>
        <end position="175"/>
    </location>
</feature>
<evidence type="ECO:0000256" key="2">
    <source>
        <dbReference type="RuleBase" id="RU363019"/>
    </source>
</evidence>
<gene>
    <name evidence="4" type="ORF">Ddye_012888</name>
</gene>
<dbReference type="InterPro" id="IPR011320">
    <property type="entry name" value="RNase_H1_N"/>
</dbReference>
<dbReference type="InterPro" id="IPR002130">
    <property type="entry name" value="Cyclophilin-type_PPIase_dom"/>
</dbReference>
<dbReference type="PROSITE" id="PS50072">
    <property type="entry name" value="CSA_PPIASE_2"/>
    <property type="match status" value="1"/>
</dbReference>
<dbReference type="GO" id="GO:0006457">
    <property type="term" value="P:protein folding"/>
    <property type="evidence" value="ECO:0007669"/>
    <property type="project" value="TreeGrafter"/>
</dbReference>
<dbReference type="EC" id="5.2.1.8" evidence="2"/>
<dbReference type="PANTHER" id="PTHR11071:SF561">
    <property type="entry name" value="PEPTIDYL-PROLYL CIS-TRANS ISOMERASE D-RELATED"/>
    <property type="match status" value="1"/>
</dbReference>
<dbReference type="Proteomes" id="UP001280121">
    <property type="component" value="Unassembled WGS sequence"/>
</dbReference>
<dbReference type="GO" id="GO:0016018">
    <property type="term" value="F:cyclosporin A binding"/>
    <property type="evidence" value="ECO:0007669"/>
    <property type="project" value="TreeGrafter"/>
</dbReference>
<dbReference type="Gene3D" id="2.40.100.10">
    <property type="entry name" value="Cyclophilin-like"/>
    <property type="match status" value="1"/>
</dbReference>
<protein>
    <recommendedName>
        <fullName evidence="2">Peptidyl-prolyl cis-trans isomerase</fullName>
        <shortName evidence="2">PPIase</shortName>
        <ecNumber evidence="2">5.2.1.8</ecNumber>
    </recommendedName>
</protein>
<dbReference type="SUPFAM" id="SSF50891">
    <property type="entry name" value="Cyclophilin-like"/>
    <property type="match status" value="1"/>
</dbReference>
<proteinExistence type="inferred from homology"/>
<dbReference type="Pfam" id="PF01693">
    <property type="entry name" value="Cauli_VI"/>
    <property type="match status" value="1"/>
</dbReference>
<sequence length="175" mass="19295">MGMYYSWVECHAQVDGFLGASYQKFNLPDETYKAITGYVQPKNSIETFETIEENVSEKETKANPRVFLDLNIGGQPVGRIVIELFANSTLIIAENFQALYTGGCMFNGGDLTDLDGLGGESIYGDSFAYENFVNKHTGPEILSMANNGPLTNNSQFLICATKTEWLDGKNVWSGC</sequence>
<dbReference type="Gene3D" id="3.40.970.10">
    <property type="entry name" value="Ribonuclease H1, N-terminal domain"/>
    <property type="match status" value="1"/>
</dbReference>
<accession>A0AAD9X5F2</accession>
<organism evidence="4 5">
    <name type="scientific">Dipteronia dyeriana</name>
    <dbReference type="NCBI Taxonomy" id="168575"/>
    <lineage>
        <taxon>Eukaryota</taxon>
        <taxon>Viridiplantae</taxon>
        <taxon>Streptophyta</taxon>
        <taxon>Embryophyta</taxon>
        <taxon>Tracheophyta</taxon>
        <taxon>Spermatophyta</taxon>
        <taxon>Magnoliopsida</taxon>
        <taxon>eudicotyledons</taxon>
        <taxon>Gunneridae</taxon>
        <taxon>Pentapetalae</taxon>
        <taxon>rosids</taxon>
        <taxon>malvids</taxon>
        <taxon>Sapindales</taxon>
        <taxon>Sapindaceae</taxon>
        <taxon>Hippocastanoideae</taxon>
        <taxon>Acereae</taxon>
        <taxon>Dipteronia</taxon>
    </lineage>
</organism>
<dbReference type="InterPro" id="IPR037056">
    <property type="entry name" value="RNase_H1_N_sf"/>
</dbReference>
<dbReference type="AlphaFoldDB" id="A0AAD9X5F2"/>